<comment type="subcellular location">
    <subcellularLocation>
        <location evidence="2">Nucleus</location>
    </subcellularLocation>
</comment>
<dbReference type="GO" id="GO:0000785">
    <property type="term" value="C:chromatin"/>
    <property type="evidence" value="ECO:0007669"/>
    <property type="project" value="TreeGrafter"/>
</dbReference>
<dbReference type="FunFam" id="1.10.150.60:FF:000001">
    <property type="entry name" value="Putative lysine-specific demethylase 5b"/>
    <property type="match status" value="1"/>
</dbReference>
<proteinExistence type="inferred from homology"/>
<keyword evidence="8" id="KW-0862">Zinc</keyword>
<dbReference type="PANTHER" id="PTHR10694">
    <property type="entry name" value="LYSINE-SPECIFIC DEMETHYLASE"/>
    <property type="match status" value="1"/>
</dbReference>
<dbReference type="GO" id="GO:0034647">
    <property type="term" value="F:histone H3K4me/H3K4me2/H3K4me3 demethylase activity"/>
    <property type="evidence" value="ECO:0007669"/>
    <property type="project" value="UniProtKB-EC"/>
</dbReference>
<dbReference type="Pfam" id="PF01388">
    <property type="entry name" value="ARID"/>
    <property type="match status" value="1"/>
</dbReference>
<dbReference type="EMBL" id="LZPO01034124">
    <property type="protein sequence ID" value="OBS77219.1"/>
    <property type="molecule type" value="Genomic_DNA"/>
</dbReference>
<evidence type="ECO:0000256" key="8">
    <source>
        <dbReference type="ARBA" id="ARBA00022833"/>
    </source>
</evidence>
<evidence type="ECO:0000256" key="10">
    <source>
        <dbReference type="ARBA" id="ARBA00022964"/>
    </source>
</evidence>
<evidence type="ECO:0000313" key="17">
    <source>
        <dbReference type="EMBL" id="OBS77219.1"/>
    </source>
</evidence>
<keyword evidence="9" id="KW-0156">Chromatin regulator</keyword>
<evidence type="ECO:0000256" key="6">
    <source>
        <dbReference type="ARBA" id="ARBA00022737"/>
    </source>
</evidence>
<comment type="caution">
    <text evidence="17">The sequence shown here is derived from an EMBL/GenBank/DDBJ whole genome shotgun (WGS) entry which is preliminary data.</text>
</comment>
<dbReference type="Gene3D" id="1.10.150.60">
    <property type="entry name" value="ARID DNA-binding domain"/>
    <property type="match status" value="1"/>
</dbReference>
<dbReference type="GO" id="GO:0006355">
    <property type="term" value="P:regulation of DNA-templated transcription"/>
    <property type="evidence" value="ECO:0007669"/>
    <property type="project" value="TreeGrafter"/>
</dbReference>
<comment type="similarity">
    <text evidence="3">Belongs to the JARID1 histone demethylase family.</text>
</comment>
<dbReference type="InterPro" id="IPR036431">
    <property type="entry name" value="ARID_dom_sf"/>
</dbReference>
<dbReference type="SMART" id="SM00545">
    <property type="entry name" value="JmjN"/>
    <property type="match status" value="1"/>
</dbReference>
<dbReference type="Proteomes" id="UP000092124">
    <property type="component" value="Unassembled WGS sequence"/>
</dbReference>
<reference evidence="17 18" key="1">
    <citation type="submission" date="2016-06" db="EMBL/GenBank/DDBJ databases">
        <title>The Draft Genome Sequence and Annotation of the Desert Woodrat Neotoma lepida.</title>
        <authorList>
            <person name="Campbell M."/>
            <person name="Oakeson K.F."/>
            <person name="Yandell M."/>
            <person name="Halpert J.R."/>
            <person name="Dearing D."/>
        </authorList>
    </citation>
    <scope>NUCLEOTIDE SEQUENCE [LARGE SCALE GENOMIC DNA]</scope>
    <source>
        <strain evidence="17">417</strain>
        <tissue evidence="17">Liver</tissue>
    </source>
</reference>
<dbReference type="EC" id="1.14.11.67" evidence="4"/>
<gene>
    <name evidence="17" type="ORF">A6R68_16326</name>
</gene>
<evidence type="ECO:0000256" key="3">
    <source>
        <dbReference type="ARBA" id="ARBA00006801"/>
    </source>
</evidence>
<dbReference type="InterPro" id="IPR047974">
    <property type="entry name" value="KDM5A_ARID"/>
</dbReference>
<dbReference type="SMART" id="SM01014">
    <property type="entry name" value="ARID"/>
    <property type="match status" value="1"/>
</dbReference>
<evidence type="ECO:0000256" key="13">
    <source>
        <dbReference type="ARBA" id="ARBA00023242"/>
    </source>
</evidence>
<dbReference type="InterPro" id="IPR001606">
    <property type="entry name" value="ARID_dom"/>
</dbReference>
<evidence type="ECO:0000256" key="1">
    <source>
        <dbReference type="ARBA" id="ARBA00001954"/>
    </source>
</evidence>
<feature type="non-terminal residue" evidence="17">
    <location>
        <position position="153"/>
    </location>
</feature>
<dbReference type="PROSITE" id="PS51011">
    <property type="entry name" value="ARID"/>
    <property type="match status" value="1"/>
</dbReference>
<evidence type="ECO:0000259" key="15">
    <source>
        <dbReference type="PROSITE" id="PS51011"/>
    </source>
</evidence>
<evidence type="ECO:0000256" key="9">
    <source>
        <dbReference type="ARBA" id="ARBA00022853"/>
    </source>
</evidence>
<dbReference type="GO" id="GO:0005634">
    <property type="term" value="C:nucleus"/>
    <property type="evidence" value="ECO:0007669"/>
    <property type="project" value="UniProtKB-SubCell"/>
</dbReference>
<organism evidence="17 18">
    <name type="scientific">Neotoma lepida</name>
    <name type="common">Desert woodrat</name>
    <dbReference type="NCBI Taxonomy" id="56216"/>
    <lineage>
        <taxon>Eukaryota</taxon>
        <taxon>Metazoa</taxon>
        <taxon>Chordata</taxon>
        <taxon>Craniata</taxon>
        <taxon>Vertebrata</taxon>
        <taxon>Euteleostomi</taxon>
        <taxon>Mammalia</taxon>
        <taxon>Eutheria</taxon>
        <taxon>Euarchontoglires</taxon>
        <taxon>Glires</taxon>
        <taxon>Rodentia</taxon>
        <taxon>Myomorpha</taxon>
        <taxon>Muroidea</taxon>
        <taxon>Cricetidae</taxon>
        <taxon>Neotominae</taxon>
        <taxon>Neotoma</taxon>
    </lineage>
</organism>
<evidence type="ECO:0000256" key="7">
    <source>
        <dbReference type="ARBA" id="ARBA00022771"/>
    </source>
</evidence>
<feature type="domain" description="JmjN" evidence="16">
    <location>
        <begin position="19"/>
        <end position="60"/>
    </location>
</feature>
<dbReference type="GO" id="GO:0003677">
    <property type="term" value="F:DNA binding"/>
    <property type="evidence" value="ECO:0007669"/>
    <property type="project" value="InterPro"/>
</dbReference>
<dbReference type="SMART" id="SM00501">
    <property type="entry name" value="BRIGHT"/>
    <property type="match status" value="1"/>
</dbReference>
<keyword evidence="18" id="KW-1185">Reference proteome</keyword>
<keyword evidence="5" id="KW-0479">Metal-binding</keyword>
<keyword evidence="13" id="KW-0539">Nucleus</keyword>
<dbReference type="CDD" id="cd16873">
    <property type="entry name" value="ARID_KDM5A"/>
    <property type="match status" value="1"/>
</dbReference>
<evidence type="ECO:0000313" key="18">
    <source>
        <dbReference type="Proteomes" id="UP000092124"/>
    </source>
</evidence>
<keyword evidence="7" id="KW-0863">Zinc-finger</keyword>
<accession>A0A1A6HG47</accession>
<evidence type="ECO:0000256" key="14">
    <source>
        <dbReference type="ARBA" id="ARBA00048734"/>
    </source>
</evidence>
<dbReference type="PROSITE" id="PS51183">
    <property type="entry name" value="JMJN"/>
    <property type="match status" value="1"/>
</dbReference>
<dbReference type="Pfam" id="PF02375">
    <property type="entry name" value="JmjN"/>
    <property type="match status" value="1"/>
</dbReference>
<comment type="catalytic activity">
    <reaction evidence="14">
        <text>N(6),N(6),N(6)-trimethyl-L-lysyl(4)-[histone H3] + 3 2-oxoglutarate + 3 O2 = L-lysyl(4)-[histone H3] + 3 formaldehyde + 3 succinate + 3 CO2</text>
        <dbReference type="Rhea" id="RHEA:60208"/>
        <dbReference type="Rhea" id="RHEA-COMP:15537"/>
        <dbReference type="Rhea" id="RHEA-COMP:15547"/>
        <dbReference type="ChEBI" id="CHEBI:15379"/>
        <dbReference type="ChEBI" id="CHEBI:16526"/>
        <dbReference type="ChEBI" id="CHEBI:16810"/>
        <dbReference type="ChEBI" id="CHEBI:16842"/>
        <dbReference type="ChEBI" id="CHEBI:29969"/>
        <dbReference type="ChEBI" id="CHEBI:30031"/>
        <dbReference type="ChEBI" id="CHEBI:61961"/>
        <dbReference type="EC" id="1.14.11.67"/>
    </reaction>
</comment>
<evidence type="ECO:0000256" key="2">
    <source>
        <dbReference type="ARBA" id="ARBA00004123"/>
    </source>
</evidence>
<dbReference type="AlphaFoldDB" id="A0A1A6HG47"/>
<dbReference type="OrthoDB" id="1678912at2759"/>
<evidence type="ECO:0000256" key="5">
    <source>
        <dbReference type="ARBA" id="ARBA00022723"/>
    </source>
</evidence>
<sequence>MAGVGPGGYAAEFVPPPECPVFEPSWEEFSDPLSFIGRIRPLAEKTGICKIRPPKAMTRVRLDFLDQLAKFWELQGSTLKIPVVERKILDLYALSKIVASKGGFEIVTKEKKWSKVGSRLGYLPGKGTGSLLKSHYERILYPYELFQSGVSLM</sequence>
<dbReference type="STRING" id="56216.A0A1A6HG47"/>
<comment type="cofactor">
    <cofactor evidence="1">
        <name>Fe(2+)</name>
        <dbReference type="ChEBI" id="CHEBI:29033"/>
    </cofactor>
</comment>
<keyword evidence="11" id="KW-0560">Oxidoreductase</keyword>
<feature type="domain" description="ARID" evidence="15">
    <location>
        <begin position="58"/>
        <end position="148"/>
    </location>
</feature>
<dbReference type="SUPFAM" id="SSF46774">
    <property type="entry name" value="ARID-like"/>
    <property type="match status" value="1"/>
</dbReference>
<keyword evidence="6" id="KW-0677">Repeat</keyword>
<evidence type="ECO:0000256" key="11">
    <source>
        <dbReference type="ARBA" id="ARBA00023002"/>
    </source>
</evidence>
<dbReference type="InterPro" id="IPR003349">
    <property type="entry name" value="JmjN"/>
</dbReference>
<name>A0A1A6HG47_NEOLE</name>
<evidence type="ECO:0000259" key="16">
    <source>
        <dbReference type="PROSITE" id="PS51183"/>
    </source>
</evidence>
<dbReference type="GO" id="GO:0008270">
    <property type="term" value="F:zinc ion binding"/>
    <property type="evidence" value="ECO:0007669"/>
    <property type="project" value="UniProtKB-KW"/>
</dbReference>
<keyword evidence="10" id="KW-0223">Dioxygenase</keyword>
<evidence type="ECO:0000256" key="12">
    <source>
        <dbReference type="ARBA" id="ARBA00023004"/>
    </source>
</evidence>
<protein>
    <recommendedName>
        <fullName evidence="4">[histone H3]-trimethyl-L-lysine(4) demethylase</fullName>
        <ecNumber evidence="4">1.14.11.67</ecNumber>
    </recommendedName>
</protein>
<dbReference type="PANTHER" id="PTHR10694:SF17">
    <property type="entry name" value="LYSINE-SPECIFIC DEMETHYLASE 5A"/>
    <property type="match status" value="1"/>
</dbReference>
<evidence type="ECO:0000256" key="4">
    <source>
        <dbReference type="ARBA" id="ARBA00012902"/>
    </source>
</evidence>
<keyword evidence="12" id="KW-0408">Iron</keyword>